<comment type="caution">
    <text evidence="1">The sequence shown here is derived from an EMBL/GenBank/DDBJ whole genome shotgun (WGS) entry which is preliminary data.</text>
</comment>
<gene>
    <name evidence="1" type="ORF">B0A77_09600</name>
</gene>
<proteinExistence type="predicted"/>
<dbReference type="AlphaFoldDB" id="A0A2H3KAR2"/>
<name>A0A2H3KAR2_9FLAO</name>
<organism evidence="1 2">
    <name type="scientific">Flavobacterium branchiophilum</name>
    <dbReference type="NCBI Taxonomy" id="55197"/>
    <lineage>
        <taxon>Bacteria</taxon>
        <taxon>Pseudomonadati</taxon>
        <taxon>Bacteroidota</taxon>
        <taxon>Flavobacteriia</taxon>
        <taxon>Flavobacteriales</taxon>
        <taxon>Flavobacteriaceae</taxon>
        <taxon>Flavobacterium</taxon>
    </lineage>
</organism>
<dbReference type="EMBL" id="PCMW01000052">
    <property type="protein sequence ID" value="PDS23836.1"/>
    <property type="molecule type" value="Genomic_DNA"/>
</dbReference>
<dbReference type="OrthoDB" id="2991407at2"/>
<protein>
    <submittedName>
        <fullName evidence="1">Uncharacterized protein</fullName>
    </submittedName>
</protein>
<sequence>MEVLINELSLNGQNQSIQDFINTSFVRFIEIFQILEKQKIYPYKKYDFYNSKITETENFQSLFHLKNVAGISDEIKKYRTIADKCLSEPFWEENQQHDSNKVYLYKNQNVSNTSIPEAFERNATLLSFVPSDFNEKQIEVSKENQSKNLINFSDKKHLLETLYENKLLNFHFFCLNYFRGTKLSFENINVKESFELIANESIENDFYNSFKVFVEMNWNDIANQSNDTGIAYKKHHKQNEFYSYALNYEIYKFRASQKFRVFGFREKDIFYVLEIDTTHKRSD</sequence>
<dbReference type="Proteomes" id="UP000220828">
    <property type="component" value="Unassembled WGS sequence"/>
</dbReference>
<evidence type="ECO:0000313" key="1">
    <source>
        <dbReference type="EMBL" id="PDS23836.1"/>
    </source>
</evidence>
<accession>A0A2H3KAR2</accession>
<evidence type="ECO:0000313" key="2">
    <source>
        <dbReference type="Proteomes" id="UP000220828"/>
    </source>
</evidence>
<dbReference type="RefSeq" id="WP_097554295.1">
    <property type="nucleotide sequence ID" value="NZ_PCMW01000052.1"/>
</dbReference>
<reference evidence="1 2" key="1">
    <citation type="submission" date="2017-09" db="EMBL/GenBank/DDBJ databases">
        <title>Whole genomes of Flavobacteriaceae.</title>
        <authorList>
            <person name="Stine C."/>
            <person name="Li C."/>
            <person name="Tadesse D."/>
        </authorList>
    </citation>
    <scope>NUCLEOTIDE SEQUENCE [LARGE SCALE GENOMIC DNA]</scope>
    <source>
        <strain evidence="1 2">ATCC 35036</strain>
    </source>
</reference>